<evidence type="ECO:0000313" key="1">
    <source>
        <dbReference type="EMBL" id="KAJ1144386.1"/>
    </source>
</evidence>
<accession>A0AAV7QYL9</accession>
<dbReference type="EMBL" id="JANPWB010000010">
    <property type="protein sequence ID" value="KAJ1144386.1"/>
    <property type="molecule type" value="Genomic_DNA"/>
</dbReference>
<keyword evidence="2" id="KW-1185">Reference proteome</keyword>
<evidence type="ECO:0008006" key="3">
    <source>
        <dbReference type="Google" id="ProtNLM"/>
    </source>
</evidence>
<comment type="caution">
    <text evidence="1">The sequence shown here is derived from an EMBL/GenBank/DDBJ whole genome shotgun (WGS) entry which is preliminary data.</text>
</comment>
<evidence type="ECO:0000313" key="2">
    <source>
        <dbReference type="Proteomes" id="UP001066276"/>
    </source>
</evidence>
<name>A0AAV7QYL9_PLEWA</name>
<dbReference type="AlphaFoldDB" id="A0AAV7QYL9"/>
<reference evidence="1" key="1">
    <citation type="journal article" date="2022" name="bioRxiv">
        <title>Sequencing and chromosome-scale assembly of the giantPleurodeles waltlgenome.</title>
        <authorList>
            <person name="Brown T."/>
            <person name="Elewa A."/>
            <person name="Iarovenko S."/>
            <person name="Subramanian E."/>
            <person name="Araus A.J."/>
            <person name="Petzold A."/>
            <person name="Susuki M."/>
            <person name="Suzuki K.-i.T."/>
            <person name="Hayashi T."/>
            <person name="Toyoda A."/>
            <person name="Oliveira C."/>
            <person name="Osipova E."/>
            <person name="Leigh N.D."/>
            <person name="Simon A."/>
            <person name="Yun M.H."/>
        </authorList>
    </citation>
    <scope>NUCLEOTIDE SEQUENCE</scope>
    <source>
        <strain evidence="1">20211129_DDA</strain>
        <tissue evidence="1">Liver</tissue>
    </source>
</reference>
<proteinExistence type="predicted"/>
<sequence>MVPVGALGFLGLPICPLLQWEESLDVGRPSGPSTSVATRWDDAWERFSSSQISSSHRVIEDPTSYFLRFMPLVPHHVNDA</sequence>
<dbReference type="Proteomes" id="UP001066276">
    <property type="component" value="Chromosome 6"/>
</dbReference>
<protein>
    <recommendedName>
        <fullName evidence="3">Secreted protein</fullName>
    </recommendedName>
</protein>
<gene>
    <name evidence="1" type="ORF">NDU88_010685</name>
</gene>
<organism evidence="1 2">
    <name type="scientific">Pleurodeles waltl</name>
    <name type="common">Iberian ribbed newt</name>
    <dbReference type="NCBI Taxonomy" id="8319"/>
    <lineage>
        <taxon>Eukaryota</taxon>
        <taxon>Metazoa</taxon>
        <taxon>Chordata</taxon>
        <taxon>Craniata</taxon>
        <taxon>Vertebrata</taxon>
        <taxon>Euteleostomi</taxon>
        <taxon>Amphibia</taxon>
        <taxon>Batrachia</taxon>
        <taxon>Caudata</taxon>
        <taxon>Salamandroidea</taxon>
        <taxon>Salamandridae</taxon>
        <taxon>Pleurodelinae</taxon>
        <taxon>Pleurodeles</taxon>
    </lineage>
</organism>